<gene>
    <name evidence="3" type="ORF">SELMODRAFT_114007</name>
</gene>
<protein>
    <recommendedName>
        <fullName evidence="5">Pentacotripeptide-repeat region of PRORP domain-containing protein</fullName>
    </recommendedName>
</protein>
<name>D8SCJ3_SELML</name>
<feature type="repeat" description="PPR" evidence="2">
    <location>
        <begin position="253"/>
        <end position="283"/>
    </location>
</feature>
<dbReference type="KEGG" id="smo:SELMODRAFT_114007"/>
<proteinExistence type="predicted"/>
<dbReference type="PANTHER" id="PTHR47932">
    <property type="entry name" value="ATPASE EXPRESSION PROTEIN 3"/>
    <property type="match status" value="1"/>
</dbReference>
<dbReference type="Pfam" id="PF13041">
    <property type="entry name" value="PPR_2"/>
    <property type="match status" value="3"/>
</dbReference>
<dbReference type="SUPFAM" id="SSF48452">
    <property type="entry name" value="TPR-like"/>
    <property type="match status" value="1"/>
</dbReference>
<feature type="repeat" description="PPR" evidence="2">
    <location>
        <begin position="359"/>
        <end position="393"/>
    </location>
</feature>
<dbReference type="HOGENOM" id="CLU_002706_49_0_1"/>
<dbReference type="EMBL" id="GL377612">
    <property type="protein sequence ID" value="EFJ17720.1"/>
    <property type="molecule type" value="Genomic_DNA"/>
</dbReference>
<evidence type="ECO:0000256" key="1">
    <source>
        <dbReference type="ARBA" id="ARBA00022737"/>
    </source>
</evidence>
<dbReference type="AlphaFoldDB" id="D8SCJ3"/>
<feature type="repeat" description="PPR" evidence="2">
    <location>
        <begin position="44"/>
        <end position="78"/>
    </location>
</feature>
<dbReference type="NCBIfam" id="TIGR00756">
    <property type="entry name" value="PPR"/>
    <property type="match status" value="10"/>
</dbReference>
<evidence type="ECO:0008006" key="5">
    <source>
        <dbReference type="Google" id="ProtNLM"/>
    </source>
</evidence>
<feature type="repeat" description="PPR" evidence="2">
    <location>
        <begin position="289"/>
        <end position="323"/>
    </location>
</feature>
<evidence type="ECO:0000313" key="4">
    <source>
        <dbReference type="Proteomes" id="UP000001514"/>
    </source>
</evidence>
<feature type="repeat" description="PPR" evidence="2">
    <location>
        <begin position="148"/>
        <end position="182"/>
    </location>
</feature>
<feature type="repeat" description="PPR" evidence="2">
    <location>
        <begin position="218"/>
        <end position="252"/>
    </location>
</feature>
<dbReference type="InParanoid" id="D8SCJ3"/>
<dbReference type="PANTHER" id="PTHR47932:SF63">
    <property type="entry name" value="OS08G0290000 PROTEIN"/>
    <property type="match status" value="1"/>
</dbReference>
<organism evidence="4">
    <name type="scientific">Selaginella moellendorffii</name>
    <name type="common">Spikemoss</name>
    <dbReference type="NCBI Taxonomy" id="88036"/>
    <lineage>
        <taxon>Eukaryota</taxon>
        <taxon>Viridiplantae</taxon>
        <taxon>Streptophyta</taxon>
        <taxon>Embryophyta</taxon>
        <taxon>Tracheophyta</taxon>
        <taxon>Lycopodiopsida</taxon>
        <taxon>Selaginellales</taxon>
        <taxon>Selaginellaceae</taxon>
        <taxon>Selaginella</taxon>
    </lineage>
</organism>
<sequence>MLEDGVVPDRDSYNLLVRGLTKLSSVDQARAMLSTMVGEGYDPDVVTCGLLVDKFCEMKRVGEVCELFQELESNGVAVGMLAYNAILKALMCSGDFDGGFKFSDIAVGDGSLPHVLAYKTMLDCLIKTGKTREASEVVGEMIKKSVPDGMTYTALISVLCKHNRADDAMKVFDIMVEKEIVPNVDVYTSLLAAHCRTRKLDGAYRLFVEMIQRGYGPSASTYGLLLRCLCNGGRSYLAYDIHSSMRSRGHVPDENTYASLIYGCCMAGRITEAKVLFKEVLEGEKAQLDAGIYNVLIEGLCRASKVEEALEVTAGMVDKGCIPTLQTYNALIMGFFKANEVDKALQLFRAMEEKGFSPNTMIYSTFIDGLCKVGKINEAHEFFQQSVERGCVPDNVTYNALIRGLFGANRMDEAHRLYREMGERGYIADRSLRTLAFQRSREEQSFHS</sequence>
<keyword evidence="1" id="KW-0677">Repeat</keyword>
<dbReference type="Gene3D" id="1.25.40.10">
    <property type="entry name" value="Tetratricopeptide repeat domain"/>
    <property type="match status" value="4"/>
</dbReference>
<dbReference type="PROSITE" id="PS51375">
    <property type="entry name" value="PPR"/>
    <property type="match status" value="10"/>
</dbReference>
<accession>D8SCJ3</accession>
<feature type="repeat" description="PPR" evidence="2">
    <location>
        <begin position="394"/>
        <end position="428"/>
    </location>
</feature>
<feature type="repeat" description="PPR" evidence="2">
    <location>
        <begin position="324"/>
        <end position="358"/>
    </location>
</feature>
<dbReference type="Pfam" id="PF01535">
    <property type="entry name" value="PPR"/>
    <property type="match status" value="3"/>
</dbReference>
<evidence type="ECO:0000313" key="3">
    <source>
        <dbReference type="EMBL" id="EFJ17720.1"/>
    </source>
</evidence>
<feature type="repeat" description="PPR" evidence="2">
    <location>
        <begin position="183"/>
        <end position="217"/>
    </location>
</feature>
<reference evidence="3 4" key="1">
    <citation type="journal article" date="2011" name="Science">
        <title>The Selaginella genome identifies genetic changes associated with the evolution of vascular plants.</title>
        <authorList>
            <person name="Banks J.A."/>
            <person name="Nishiyama T."/>
            <person name="Hasebe M."/>
            <person name="Bowman J.L."/>
            <person name="Gribskov M."/>
            <person name="dePamphilis C."/>
            <person name="Albert V.A."/>
            <person name="Aono N."/>
            <person name="Aoyama T."/>
            <person name="Ambrose B.A."/>
            <person name="Ashton N.W."/>
            <person name="Axtell M.J."/>
            <person name="Barker E."/>
            <person name="Barker M.S."/>
            <person name="Bennetzen J.L."/>
            <person name="Bonawitz N.D."/>
            <person name="Chapple C."/>
            <person name="Cheng C."/>
            <person name="Correa L.G."/>
            <person name="Dacre M."/>
            <person name="DeBarry J."/>
            <person name="Dreyer I."/>
            <person name="Elias M."/>
            <person name="Engstrom E.M."/>
            <person name="Estelle M."/>
            <person name="Feng L."/>
            <person name="Finet C."/>
            <person name="Floyd S.K."/>
            <person name="Frommer W.B."/>
            <person name="Fujita T."/>
            <person name="Gramzow L."/>
            <person name="Gutensohn M."/>
            <person name="Harholt J."/>
            <person name="Hattori M."/>
            <person name="Heyl A."/>
            <person name="Hirai T."/>
            <person name="Hiwatashi Y."/>
            <person name="Ishikawa M."/>
            <person name="Iwata M."/>
            <person name="Karol K.G."/>
            <person name="Koehler B."/>
            <person name="Kolukisaoglu U."/>
            <person name="Kubo M."/>
            <person name="Kurata T."/>
            <person name="Lalonde S."/>
            <person name="Li K."/>
            <person name="Li Y."/>
            <person name="Litt A."/>
            <person name="Lyons E."/>
            <person name="Manning G."/>
            <person name="Maruyama T."/>
            <person name="Michael T.P."/>
            <person name="Mikami K."/>
            <person name="Miyazaki S."/>
            <person name="Morinaga S."/>
            <person name="Murata T."/>
            <person name="Mueller-Roeber B."/>
            <person name="Nelson D.R."/>
            <person name="Obara M."/>
            <person name="Oguri Y."/>
            <person name="Olmstead R.G."/>
            <person name="Onodera N."/>
            <person name="Petersen B.L."/>
            <person name="Pils B."/>
            <person name="Prigge M."/>
            <person name="Rensing S.A."/>
            <person name="Riano-Pachon D.M."/>
            <person name="Roberts A.W."/>
            <person name="Sato Y."/>
            <person name="Scheller H.V."/>
            <person name="Schulz B."/>
            <person name="Schulz C."/>
            <person name="Shakirov E.V."/>
            <person name="Shibagaki N."/>
            <person name="Shinohara N."/>
            <person name="Shippen D.E."/>
            <person name="Soerensen I."/>
            <person name="Sotooka R."/>
            <person name="Sugimoto N."/>
            <person name="Sugita M."/>
            <person name="Sumikawa N."/>
            <person name="Tanurdzic M."/>
            <person name="Theissen G."/>
            <person name="Ulvskov P."/>
            <person name="Wakazuki S."/>
            <person name="Weng J.K."/>
            <person name="Willats W.W."/>
            <person name="Wipf D."/>
            <person name="Wolf P.G."/>
            <person name="Yang L."/>
            <person name="Zimmer A.D."/>
            <person name="Zhu Q."/>
            <person name="Mitros T."/>
            <person name="Hellsten U."/>
            <person name="Loque D."/>
            <person name="Otillar R."/>
            <person name="Salamov A."/>
            <person name="Schmutz J."/>
            <person name="Shapiro H."/>
            <person name="Lindquist E."/>
            <person name="Lucas S."/>
            <person name="Rokhsar D."/>
            <person name="Grigoriev I.V."/>
        </authorList>
    </citation>
    <scope>NUCLEOTIDE SEQUENCE [LARGE SCALE GENOMIC DNA]</scope>
</reference>
<evidence type="ECO:0000256" key="2">
    <source>
        <dbReference type="PROSITE-ProRule" id="PRU00708"/>
    </source>
</evidence>
<dbReference type="InterPro" id="IPR011990">
    <property type="entry name" value="TPR-like_helical_dom_sf"/>
</dbReference>
<feature type="repeat" description="PPR" evidence="2">
    <location>
        <begin position="9"/>
        <end position="43"/>
    </location>
</feature>
<dbReference type="eggNOG" id="KOG4197">
    <property type="taxonomic scope" value="Eukaryota"/>
</dbReference>
<dbReference type="OrthoDB" id="185373at2759"/>
<dbReference type="Gramene" id="EFJ17720">
    <property type="protein sequence ID" value="EFJ17720"/>
    <property type="gene ID" value="SELMODRAFT_114007"/>
</dbReference>
<dbReference type="InterPro" id="IPR002885">
    <property type="entry name" value="PPR_rpt"/>
</dbReference>
<dbReference type="Pfam" id="PF12854">
    <property type="entry name" value="PPR_1"/>
    <property type="match status" value="2"/>
</dbReference>
<keyword evidence="4" id="KW-1185">Reference proteome</keyword>
<dbReference type="Proteomes" id="UP000001514">
    <property type="component" value="Unassembled WGS sequence"/>
</dbReference>